<dbReference type="AlphaFoldDB" id="A0AAD8PDA4"/>
<name>A0AAD8PDA4_BABGI</name>
<comment type="caution">
    <text evidence="2">The sequence shown here is derived from an EMBL/GenBank/DDBJ whole genome shotgun (WGS) entry which is preliminary data.</text>
</comment>
<reference evidence="2" key="1">
    <citation type="submission" date="2023-08" db="EMBL/GenBank/DDBJ databases">
        <title>Draft sequence of the Babesia gibsoni genome.</title>
        <authorList>
            <person name="Yamagishi J.Y."/>
            <person name="Xuan X.X."/>
        </authorList>
    </citation>
    <scope>NUCLEOTIDE SEQUENCE</scope>
    <source>
        <strain evidence="2">Azabu</strain>
    </source>
</reference>
<dbReference type="EMBL" id="JAVEPI010000002">
    <property type="protein sequence ID" value="KAK1443163.1"/>
    <property type="molecule type" value="Genomic_DNA"/>
</dbReference>
<sequence length="658" mass="72888">MSRSSHSDQDQQSVHILDRLPSVIGLAYENVNDRWCVTVPHEVCPAGATLYFSSQRRGIIQSWLSALTHWGRRVACHLSSKDDRCHCRGCYGVSERTQDAAGITAEDFPDGCADCVDAGDMSHQSFGNVEGSFNSSLCAHHASPAHCRCLNRYAYHVADSPLDNGCGPTHSRTSSHGSMTSEDSHMLPHYPQEGYRNIDAYTLGASSPISQDTLEDVTSEETGIFPLDPISTAVDLSPCRQGILADRVPTKLVEQQRNHVSSGSTTKCNAFTTHNTPSDLSPKSMTPTDSQRESLNMLLHDIHCSIDKRIAPSIENHKEGEGFEKKAKRVRDMHVYDENSTSINSNASKISRSMKLARDVSRGGVERLVFDYTNSGQSQGREYLCGPLKLICQEGRACQFGTNNQSVMNMSDTVSEDASDFRPRESTNMEDKCHMRLLVSRGQMECVGMPKDGSDGDYSLDEDIHDNESEDDGTPSPLLVCRRSPMKASGNPADVAESLKPWYRDVFWVPSISRWRTSFTDEMGIRHTKTFTPYVFGGVEEAYNAAVEYKISLDRICSSAGINESQRQMLKRKVELGLKKKRLGRSIQLRYNSIISHNDGEQQNAMPPQYRHSTASDHDRSPLELMAGNASHHTVTSVGKNTVLCSPIPSNLYRASAC</sequence>
<feature type="compositionally biased region" description="Polar residues" evidence="1">
    <location>
        <begin position="255"/>
        <end position="289"/>
    </location>
</feature>
<feature type="region of interest" description="Disordered" evidence="1">
    <location>
        <begin position="598"/>
        <end position="621"/>
    </location>
</feature>
<proteinExistence type="predicted"/>
<feature type="compositionally biased region" description="Polar residues" evidence="1">
    <location>
        <begin position="170"/>
        <end position="181"/>
    </location>
</feature>
<keyword evidence="3" id="KW-1185">Reference proteome</keyword>
<dbReference type="Proteomes" id="UP001230268">
    <property type="component" value="Unassembled WGS sequence"/>
</dbReference>
<feature type="compositionally biased region" description="Acidic residues" evidence="1">
    <location>
        <begin position="458"/>
        <end position="473"/>
    </location>
</feature>
<evidence type="ECO:0000313" key="3">
    <source>
        <dbReference type="Proteomes" id="UP001230268"/>
    </source>
</evidence>
<organism evidence="2 3">
    <name type="scientific">Babesia gibsoni</name>
    <dbReference type="NCBI Taxonomy" id="33632"/>
    <lineage>
        <taxon>Eukaryota</taxon>
        <taxon>Sar</taxon>
        <taxon>Alveolata</taxon>
        <taxon>Apicomplexa</taxon>
        <taxon>Aconoidasida</taxon>
        <taxon>Piroplasmida</taxon>
        <taxon>Babesiidae</taxon>
        <taxon>Babesia</taxon>
    </lineage>
</organism>
<feature type="region of interest" description="Disordered" evidence="1">
    <location>
        <begin position="255"/>
        <end position="290"/>
    </location>
</feature>
<feature type="region of interest" description="Disordered" evidence="1">
    <location>
        <begin position="451"/>
        <end position="478"/>
    </location>
</feature>
<feature type="region of interest" description="Disordered" evidence="1">
    <location>
        <begin position="166"/>
        <end position="189"/>
    </location>
</feature>
<evidence type="ECO:0000256" key="1">
    <source>
        <dbReference type="SAM" id="MobiDB-lite"/>
    </source>
</evidence>
<protein>
    <submittedName>
        <fullName evidence="2">AP2</fullName>
    </submittedName>
</protein>
<gene>
    <name evidence="2" type="ORF">BgAZ_200390</name>
</gene>
<evidence type="ECO:0000313" key="2">
    <source>
        <dbReference type="EMBL" id="KAK1443163.1"/>
    </source>
</evidence>
<accession>A0AAD8PDA4</accession>